<evidence type="ECO:0000256" key="1">
    <source>
        <dbReference type="ARBA" id="ARBA00022801"/>
    </source>
</evidence>
<organism evidence="3 4">
    <name type="scientific">Arthrobacter cheniae</name>
    <dbReference type="NCBI Taxonomy" id="1258888"/>
    <lineage>
        <taxon>Bacteria</taxon>
        <taxon>Bacillati</taxon>
        <taxon>Actinomycetota</taxon>
        <taxon>Actinomycetes</taxon>
        <taxon>Micrococcales</taxon>
        <taxon>Micrococcaceae</taxon>
        <taxon>Arthrobacter</taxon>
    </lineage>
</organism>
<comment type="caution">
    <text evidence="3">The sequence shown here is derived from an EMBL/GenBank/DDBJ whole genome shotgun (WGS) entry which is preliminary data.</text>
</comment>
<dbReference type="InterPro" id="IPR029058">
    <property type="entry name" value="AB_hydrolase_fold"/>
</dbReference>
<dbReference type="OrthoDB" id="9803828at2"/>
<dbReference type="InterPro" id="IPR013094">
    <property type="entry name" value="AB_hydrolase_3"/>
</dbReference>
<accession>A0A3A5M1A0</accession>
<reference evidence="3 4" key="1">
    <citation type="submission" date="2018-09" db="EMBL/GenBank/DDBJ databases">
        <title>Novel species of Arthrobacter.</title>
        <authorList>
            <person name="Liu Q."/>
            <person name="Xin Y.-H."/>
        </authorList>
    </citation>
    <scope>NUCLEOTIDE SEQUENCE [LARGE SCALE GENOMIC DNA]</scope>
    <source>
        <strain evidence="3 4">Hz2</strain>
    </source>
</reference>
<evidence type="ECO:0000313" key="4">
    <source>
        <dbReference type="Proteomes" id="UP000272560"/>
    </source>
</evidence>
<name>A0A3A5M1A0_9MICC</name>
<gene>
    <name evidence="3" type="ORF">D6T63_10645</name>
</gene>
<keyword evidence="4" id="KW-1185">Reference proteome</keyword>
<keyword evidence="1 3" id="KW-0378">Hydrolase</keyword>
<dbReference type="Proteomes" id="UP000272560">
    <property type="component" value="Unassembled WGS sequence"/>
</dbReference>
<sequence length="321" mass="34719">MPVTPRVAPPFDVELGTALTVLKDVMPSTITANRIPTMRIGLPVPTITSLLNGRAIKHEQKSIPVQDGEMVVSIFTRYGHVAEGPGIFHVHGGGMIFGDRFTGADEYLDWVERFDAVVVSIEYRLAPEFPDPTPVNDCYAGLVWMSERAEELGFDRDRLVVAGANAGGGLAAGISLKARDESGPVIAGSLLINPMIDDRNETSSSHQISGMGVWDRGSNDTGWDALLGDRRTTDGVSIYAAPSRATDLSRLPPTFIDCGSAEVFRDEDVAYATRIWEHGGIAELHVWPGGFHGFATLAPKAQLSAQAREARVKWLRRILGG</sequence>
<dbReference type="AlphaFoldDB" id="A0A3A5M1A0"/>
<dbReference type="PANTHER" id="PTHR48081:SF8">
    <property type="entry name" value="ALPHA_BETA HYDROLASE FOLD-3 DOMAIN-CONTAINING PROTEIN-RELATED"/>
    <property type="match status" value="1"/>
</dbReference>
<dbReference type="InterPro" id="IPR050300">
    <property type="entry name" value="GDXG_lipolytic_enzyme"/>
</dbReference>
<dbReference type="Gene3D" id="3.40.50.1820">
    <property type="entry name" value="alpha/beta hydrolase"/>
    <property type="match status" value="1"/>
</dbReference>
<feature type="domain" description="Alpha/beta hydrolase fold-3" evidence="2">
    <location>
        <begin position="87"/>
        <end position="295"/>
    </location>
</feature>
<dbReference type="GO" id="GO:0016787">
    <property type="term" value="F:hydrolase activity"/>
    <property type="evidence" value="ECO:0007669"/>
    <property type="project" value="UniProtKB-KW"/>
</dbReference>
<dbReference type="Pfam" id="PF07859">
    <property type="entry name" value="Abhydrolase_3"/>
    <property type="match status" value="1"/>
</dbReference>
<evidence type="ECO:0000259" key="2">
    <source>
        <dbReference type="Pfam" id="PF07859"/>
    </source>
</evidence>
<protein>
    <submittedName>
        <fullName evidence="3">Alpha/beta hydrolase</fullName>
    </submittedName>
</protein>
<dbReference type="EMBL" id="QZVT01000005">
    <property type="protein sequence ID" value="RJT79320.1"/>
    <property type="molecule type" value="Genomic_DNA"/>
</dbReference>
<dbReference type="PANTHER" id="PTHR48081">
    <property type="entry name" value="AB HYDROLASE SUPERFAMILY PROTEIN C4A8.06C"/>
    <property type="match status" value="1"/>
</dbReference>
<proteinExistence type="predicted"/>
<dbReference type="SUPFAM" id="SSF53474">
    <property type="entry name" value="alpha/beta-Hydrolases"/>
    <property type="match status" value="1"/>
</dbReference>
<evidence type="ECO:0000313" key="3">
    <source>
        <dbReference type="EMBL" id="RJT79320.1"/>
    </source>
</evidence>